<protein>
    <submittedName>
        <fullName evidence="2">Uncharacterized protein</fullName>
    </submittedName>
</protein>
<evidence type="ECO:0000256" key="1">
    <source>
        <dbReference type="SAM" id="MobiDB-lite"/>
    </source>
</evidence>
<comment type="caution">
    <text evidence="2">The sequence shown here is derived from an EMBL/GenBank/DDBJ whole genome shotgun (WGS) entry which is preliminary data.</text>
</comment>
<evidence type="ECO:0000313" key="3">
    <source>
        <dbReference type="Proteomes" id="UP000613740"/>
    </source>
</evidence>
<proteinExistence type="predicted"/>
<organism evidence="2 3">
    <name type="scientific">Chlamydomonas schloesseri</name>
    <dbReference type="NCBI Taxonomy" id="2026947"/>
    <lineage>
        <taxon>Eukaryota</taxon>
        <taxon>Viridiplantae</taxon>
        <taxon>Chlorophyta</taxon>
        <taxon>core chlorophytes</taxon>
        <taxon>Chlorophyceae</taxon>
        <taxon>CS clade</taxon>
        <taxon>Chlamydomonadales</taxon>
        <taxon>Chlamydomonadaceae</taxon>
        <taxon>Chlamydomonas</taxon>
    </lineage>
</organism>
<name>A0A835WQV4_9CHLO</name>
<dbReference type="Proteomes" id="UP000613740">
    <property type="component" value="Unassembled WGS sequence"/>
</dbReference>
<dbReference type="OrthoDB" id="10543591at2759"/>
<accession>A0A835WQV4</accession>
<evidence type="ECO:0000313" key="2">
    <source>
        <dbReference type="EMBL" id="KAG2451817.1"/>
    </source>
</evidence>
<feature type="region of interest" description="Disordered" evidence="1">
    <location>
        <begin position="1"/>
        <end position="42"/>
    </location>
</feature>
<keyword evidence="3" id="KW-1185">Reference proteome</keyword>
<dbReference type="EMBL" id="JAEHOD010000007">
    <property type="protein sequence ID" value="KAG2451817.1"/>
    <property type="molecule type" value="Genomic_DNA"/>
</dbReference>
<gene>
    <name evidence="2" type="ORF">HYH02_003593</name>
</gene>
<sequence>MRPAATTAAGPGPGPGPGLGPGRAADSVVQFPGPGAGPHGRGRCAAALHSADTGAVEQLGEKLDLGPFPGDLELVAFVSVSVVPFERTWPVVPSAAAAMNRAVAGLPGARCGVMAVELGSEPTAPPHCQYGYFSVISDAKLENMVAAAAAAAMEAAQPTDMPDACRQALELMCRLTAKQVGLCLEAAFGALGAGLADAGLATACRPSKALKIIELLLVYPWKCLVHLRVYELGLGLAAWTLGLSTAAVEEALRFAWCKELHLDCIRGSGCDGHAHWRPHLYATNRAMHRGMQLVPTMAVFGKAAASIGVSSAVPAYMAAARLSLPGGTQQQWGEESRLLQRRAAGLKQPNPVYFTGTRIEKKWEEKAARVA</sequence>
<feature type="compositionally biased region" description="Low complexity" evidence="1">
    <location>
        <begin position="1"/>
        <end position="10"/>
    </location>
</feature>
<dbReference type="AlphaFoldDB" id="A0A835WQV4"/>
<reference evidence="2" key="1">
    <citation type="journal article" date="2020" name="bioRxiv">
        <title>Comparative genomics of Chlamydomonas.</title>
        <authorList>
            <person name="Craig R.J."/>
            <person name="Hasan A.R."/>
            <person name="Ness R.W."/>
            <person name="Keightley P.D."/>
        </authorList>
    </citation>
    <scope>NUCLEOTIDE SEQUENCE</scope>
    <source>
        <strain evidence="2">CCAP 11/173</strain>
    </source>
</reference>